<protein>
    <submittedName>
        <fullName evidence="12">Potassium transporter TrkA</fullName>
    </submittedName>
</protein>
<keyword evidence="5 10" id="KW-0812">Transmembrane</keyword>
<keyword evidence="9 10" id="KW-0472">Membrane</keyword>
<keyword evidence="4" id="KW-0633">Potassium transport</keyword>
<feature type="transmembrane region" description="Helical" evidence="10">
    <location>
        <begin position="73"/>
        <end position="93"/>
    </location>
</feature>
<evidence type="ECO:0000256" key="1">
    <source>
        <dbReference type="ARBA" id="ARBA00004141"/>
    </source>
</evidence>
<accession>A0ABQ1JCI9</accession>
<evidence type="ECO:0000256" key="3">
    <source>
        <dbReference type="ARBA" id="ARBA00022449"/>
    </source>
</evidence>
<feature type="transmembrane region" description="Helical" evidence="10">
    <location>
        <begin position="208"/>
        <end position="226"/>
    </location>
</feature>
<dbReference type="Proteomes" id="UP000628854">
    <property type="component" value="Unassembled WGS sequence"/>
</dbReference>
<dbReference type="PROSITE" id="PS51201">
    <property type="entry name" value="RCK_N"/>
    <property type="match status" value="1"/>
</dbReference>
<evidence type="ECO:0000313" key="12">
    <source>
        <dbReference type="EMBL" id="GGB63990.1"/>
    </source>
</evidence>
<dbReference type="Gene3D" id="3.40.50.720">
    <property type="entry name" value="NAD(P)-binding Rossmann-like Domain"/>
    <property type="match status" value="1"/>
</dbReference>
<dbReference type="Pfam" id="PF02254">
    <property type="entry name" value="TrkA_N"/>
    <property type="match status" value="1"/>
</dbReference>
<dbReference type="PANTHER" id="PTHR46157">
    <property type="entry name" value="K(+) EFFLUX ANTIPORTER 3, CHLOROPLASTIC"/>
    <property type="match status" value="1"/>
</dbReference>
<feature type="transmembrane region" description="Helical" evidence="10">
    <location>
        <begin position="12"/>
        <end position="30"/>
    </location>
</feature>
<sequence length="580" mass="61256">MGHEGSETQAIFLKDMLVFLFAAGVIVPAFRALKLPVVAGFLIAGIVLGPHGLGTFEHLWGPLQFITVSEPEAAAPFAELGVLFLLFLLGLELSFRNLWQMKRVVFGAGAMQAMLSAVLIGVALWSLGVPAQAAAVIGLALALSSTAIVMQVLTSEHRAAGPAGRTALGVLLFQDILVAPILIFVSFLSPENDVDIASSVLRALVEGVIAVVLIVGLGRFVLQYVFRLAARTGGRDFLMALTLFVVIGAAVMTSVAGLSVALGAFLAGLVLGETEFRHQAEVDLDPFKGLLLGIFFMTVGMSVDLIKVVELAPVVFGGLAGLLILKVIVSWLACRIFAGPAALATEASFLLAPAGEFAFVVMAAAMTAGVIGSDIATPVTAIAGLSMFLIPLTSRLGLALSKKLKQPEAEALPVADYTDREGHVIIAGFGRVGHTIARILDEERADIVILERSFHSVQKGRKEGWQVSLGDAARKEILDAAGAATASLFIVTVDDPVSAELMVRAIRAIRPNVPIFARARDVEHGRTLRQAGATFVIPDAIEAGLQIAGRALEQFGYPVDTVRDKIGAERDEEYRKASEA</sequence>
<organism evidence="12 13">
    <name type="scientific">Henriciella pelagia</name>
    <dbReference type="NCBI Taxonomy" id="1977912"/>
    <lineage>
        <taxon>Bacteria</taxon>
        <taxon>Pseudomonadati</taxon>
        <taxon>Pseudomonadota</taxon>
        <taxon>Alphaproteobacteria</taxon>
        <taxon>Hyphomonadales</taxon>
        <taxon>Hyphomonadaceae</taxon>
        <taxon>Henriciella</taxon>
    </lineage>
</organism>
<keyword evidence="2" id="KW-0813">Transport</keyword>
<keyword evidence="3" id="KW-0050">Antiport</keyword>
<evidence type="ECO:0000256" key="7">
    <source>
        <dbReference type="ARBA" id="ARBA00022989"/>
    </source>
</evidence>
<feature type="transmembrane region" description="Helical" evidence="10">
    <location>
        <begin position="37"/>
        <end position="53"/>
    </location>
</feature>
<dbReference type="Pfam" id="PF00999">
    <property type="entry name" value="Na_H_Exchanger"/>
    <property type="match status" value="1"/>
</dbReference>
<feature type="transmembrane region" description="Helical" evidence="10">
    <location>
        <begin position="313"/>
        <end position="338"/>
    </location>
</feature>
<dbReference type="PANTHER" id="PTHR46157:SF4">
    <property type="entry name" value="K(+) EFFLUX ANTIPORTER 3, CHLOROPLASTIC"/>
    <property type="match status" value="1"/>
</dbReference>
<dbReference type="InterPro" id="IPR003148">
    <property type="entry name" value="RCK_N"/>
</dbReference>
<comment type="caution">
    <text evidence="12">The sequence shown here is derived from an EMBL/GenBank/DDBJ whole genome shotgun (WGS) entry which is preliminary data.</text>
</comment>
<dbReference type="SUPFAM" id="SSF51735">
    <property type="entry name" value="NAD(P)-binding Rossmann-fold domains"/>
    <property type="match status" value="1"/>
</dbReference>
<proteinExistence type="predicted"/>
<comment type="subcellular location">
    <subcellularLocation>
        <location evidence="1">Membrane</location>
        <topology evidence="1">Multi-pass membrane protein</topology>
    </subcellularLocation>
</comment>
<dbReference type="InterPro" id="IPR006153">
    <property type="entry name" value="Cation/H_exchanger_TM"/>
</dbReference>
<reference evidence="13" key="1">
    <citation type="journal article" date="2019" name="Int. J. Syst. Evol. Microbiol.">
        <title>The Global Catalogue of Microorganisms (GCM) 10K type strain sequencing project: providing services to taxonomists for standard genome sequencing and annotation.</title>
        <authorList>
            <consortium name="The Broad Institute Genomics Platform"/>
            <consortium name="The Broad Institute Genome Sequencing Center for Infectious Disease"/>
            <person name="Wu L."/>
            <person name="Ma J."/>
        </authorList>
    </citation>
    <scope>NUCLEOTIDE SEQUENCE [LARGE SCALE GENOMIC DNA]</scope>
    <source>
        <strain evidence="13">CGMCC 1.15928</strain>
    </source>
</reference>
<feature type="transmembrane region" description="Helical" evidence="10">
    <location>
        <begin position="379"/>
        <end position="398"/>
    </location>
</feature>
<feature type="transmembrane region" description="Helical" evidence="10">
    <location>
        <begin position="238"/>
        <end position="267"/>
    </location>
</feature>
<dbReference type="Gene3D" id="1.20.1530.20">
    <property type="match status" value="1"/>
</dbReference>
<keyword evidence="6" id="KW-0630">Potassium</keyword>
<evidence type="ECO:0000256" key="10">
    <source>
        <dbReference type="SAM" id="Phobius"/>
    </source>
</evidence>
<keyword evidence="8" id="KW-0406">Ion transport</keyword>
<evidence type="ECO:0000256" key="9">
    <source>
        <dbReference type="ARBA" id="ARBA00023136"/>
    </source>
</evidence>
<evidence type="ECO:0000256" key="8">
    <source>
        <dbReference type="ARBA" id="ARBA00023065"/>
    </source>
</evidence>
<feature type="transmembrane region" description="Helical" evidence="10">
    <location>
        <begin position="105"/>
        <end position="127"/>
    </location>
</feature>
<feature type="transmembrane region" description="Helical" evidence="10">
    <location>
        <begin position="133"/>
        <end position="154"/>
    </location>
</feature>
<gene>
    <name evidence="12" type="ORF">GCM10011503_10930</name>
</gene>
<dbReference type="EMBL" id="BMKF01000001">
    <property type="protein sequence ID" value="GGB63990.1"/>
    <property type="molecule type" value="Genomic_DNA"/>
</dbReference>
<dbReference type="InterPro" id="IPR036291">
    <property type="entry name" value="NAD(P)-bd_dom_sf"/>
</dbReference>
<evidence type="ECO:0000256" key="4">
    <source>
        <dbReference type="ARBA" id="ARBA00022538"/>
    </source>
</evidence>
<keyword evidence="7 10" id="KW-1133">Transmembrane helix</keyword>
<keyword evidence="13" id="KW-1185">Reference proteome</keyword>
<evidence type="ECO:0000256" key="2">
    <source>
        <dbReference type="ARBA" id="ARBA00022448"/>
    </source>
</evidence>
<evidence type="ECO:0000259" key="11">
    <source>
        <dbReference type="PROSITE" id="PS51201"/>
    </source>
</evidence>
<evidence type="ECO:0000256" key="5">
    <source>
        <dbReference type="ARBA" id="ARBA00022692"/>
    </source>
</evidence>
<dbReference type="InterPro" id="IPR038770">
    <property type="entry name" value="Na+/solute_symporter_sf"/>
</dbReference>
<feature type="transmembrane region" description="Helical" evidence="10">
    <location>
        <begin position="166"/>
        <end position="188"/>
    </location>
</feature>
<feature type="transmembrane region" description="Helical" evidence="10">
    <location>
        <begin position="350"/>
        <end position="372"/>
    </location>
</feature>
<feature type="domain" description="RCK N-terminal" evidence="11">
    <location>
        <begin position="421"/>
        <end position="538"/>
    </location>
</feature>
<name>A0ABQ1JCI9_9PROT</name>
<evidence type="ECO:0000313" key="13">
    <source>
        <dbReference type="Proteomes" id="UP000628854"/>
    </source>
</evidence>
<evidence type="ECO:0000256" key="6">
    <source>
        <dbReference type="ARBA" id="ARBA00022958"/>
    </source>
</evidence>